<gene>
    <name evidence="2" type="ORF">WN944_011879</name>
</gene>
<dbReference type="Proteomes" id="UP001428341">
    <property type="component" value="Unassembled WGS sequence"/>
</dbReference>
<reference evidence="2 3" key="1">
    <citation type="submission" date="2024-05" db="EMBL/GenBank/DDBJ databases">
        <title>Haplotype-resolved chromosome-level genome assembly of Huyou (Citrus changshanensis).</title>
        <authorList>
            <person name="Miao C."/>
            <person name="Chen W."/>
            <person name="Wu Y."/>
            <person name="Wang L."/>
            <person name="Zhao S."/>
            <person name="Grierson D."/>
            <person name="Xu C."/>
            <person name="Chen K."/>
        </authorList>
    </citation>
    <scope>NUCLEOTIDE SEQUENCE [LARGE SCALE GENOMIC DNA]</scope>
    <source>
        <strain evidence="2">01-14</strain>
        <tissue evidence="2">Leaf</tissue>
    </source>
</reference>
<evidence type="ECO:0000313" key="2">
    <source>
        <dbReference type="EMBL" id="KAK9223436.1"/>
    </source>
</evidence>
<dbReference type="EMBL" id="JBCGBO010000002">
    <property type="protein sequence ID" value="KAK9223436.1"/>
    <property type="molecule type" value="Genomic_DNA"/>
</dbReference>
<evidence type="ECO:0000256" key="1">
    <source>
        <dbReference type="SAM" id="SignalP"/>
    </source>
</evidence>
<dbReference type="AlphaFoldDB" id="A0AAP0QZ59"/>
<name>A0AAP0QZ59_9ROSI</name>
<sequence length="59" mass="6857">MALFVGWFALSLSALFLSDPGDYLFNFFRSILRFNAHNADFIYFILLKKMEAHGILPQK</sequence>
<proteinExistence type="predicted"/>
<evidence type="ECO:0000313" key="3">
    <source>
        <dbReference type="Proteomes" id="UP001428341"/>
    </source>
</evidence>
<accession>A0AAP0QZ59</accession>
<protein>
    <submittedName>
        <fullName evidence="2">Uncharacterized protein</fullName>
    </submittedName>
</protein>
<organism evidence="2 3">
    <name type="scientific">Citrus x changshan-huyou</name>
    <dbReference type="NCBI Taxonomy" id="2935761"/>
    <lineage>
        <taxon>Eukaryota</taxon>
        <taxon>Viridiplantae</taxon>
        <taxon>Streptophyta</taxon>
        <taxon>Embryophyta</taxon>
        <taxon>Tracheophyta</taxon>
        <taxon>Spermatophyta</taxon>
        <taxon>Magnoliopsida</taxon>
        <taxon>eudicotyledons</taxon>
        <taxon>Gunneridae</taxon>
        <taxon>Pentapetalae</taxon>
        <taxon>rosids</taxon>
        <taxon>malvids</taxon>
        <taxon>Sapindales</taxon>
        <taxon>Rutaceae</taxon>
        <taxon>Aurantioideae</taxon>
        <taxon>Citrus</taxon>
    </lineage>
</organism>
<keyword evidence="1" id="KW-0732">Signal</keyword>
<feature type="chain" id="PRO_5042900654" evidence="1">
    <location>
        <begin position="19"/>
        <end position="59"/>
    </location>
</feature>
<feature type="signal peptide" evidence="1">
    <location>
        <begin position="1"/>
        <end position="18"/>
    </location>
</feature>
<comment type="caution">
    <text evidence="2">The sequence shown here is derived from an EMBL/GenBank/DDBJ whole genome shotgun (WGS) entry which is preliminary data.</text>
</comment>
<keyword evidence="3" id="KW-1185">Reference proteome</keyword>